<feature type="compositionally biased region" description="Basic residues" evidence="1">
    <location>
        <begin position="222"/>
        <end position="232"/>
    </location>
</feature>
<proteinExistence type="predicted"/>
<name>A0ABQ8BKT2_BRANA</name>
<dbReference type="EMBL" id="JAGKQM010000010">
    <property type="protein sequence ID" value="KAH0905441.1"/>
    <property type="molecule type" value="Genomic_DNA"/>
</dbReference>
<feature type="compositionally biased region" description="Acidic residues" evidence="1">
    <location>
        <begin position="171"/>
        <end position="184"/>
    </location>
</feature>
<protein>
    <submittedName>
        <fullName evidence="2">Uncharacterized protein</fullName>
    </submittedName>
</protein>
<keyword evidence="3" id="KW-1185">Reference proteome</keyword>
<reference evidence="2 3" key="1">
    <citation type="submission" date="2021-05" db="EMBL/GenBank/DDBJ databases">
        <title>Genome Assembly of Synthetic Allotetraploid Brassica napus Reveals Homoeologous Exchanges between Subgenomes.</title>
        <authorList>
            <person name="Davis J.T."/>
        </authorList>
    </citation>
    <scope>NUCLEOTIDE SEQUENCE [LARGE SCALE GENOMIC DNA]</scope>
    <source>
        <strain evidence="3">cv. Da-Ae</strain>
        <tissue evidence="2">Seedling</tissue>
    </source>
</reference>
<dbReference type="Proteomes" id="UP000824890">
    <property type="component" value="Unassembled WGS sequence"/>
</dbReference>
<gene>
    <name evidence="2" type="ORF">HID58_037268</name>
</gene>
<evidence type="ECO:0000313" key="2">
    <source>
        <dbReference type="EMBL" id="KAH0905441.1"/>
    </source>
</evidence>
<comment type="caution">
    <text evidence="2">The sequence shown here is derived from an EMBL/GenBank/DDBJ whole genome shotgun (WGS) entry which is preliminary data.</text>
</comment>
<accession>A0ABQ8BKT2</accession>
<organism evidence="2 3">
    <name type="scientific">Brassica napus</name>
    <name type="common">Rape</name>
    <dbReference type="NCBI Taxonomy" id="3708"/>
    <lineage>
        <taxon>Eukaryota</taxon>
        <taxon>Viridiplantae</taxon>
        <taxon>Streptophyta</taxon>
        <taxon>Embryophyta</taxon>
        <taxon>Tracheophyta</taxon>
        <taxon>Spermatophyta</taxon>
        <taxon>Magnoliopsida</taxon>
        <taxon>eudicotyledons</taxon>
        <taxon>Gunneridae</taxon>
        <taxon>Pentapetalae</taxon>
        <taxon>rosids</taxon>
        <taxon>malvids</taxon>
        <taxon>Brassicales</taxon>
        <taxon>Brassicaceae</taxon>
        <taxon>Brassiceae</taxon>
        <taxon>Brassica</taxon>
    </lineage>
</organism>
<feature type="region of interest" description="Disordered" evidence="1">
    <location>
        <begin position="153"/>
        <end position="232"/>
    </location>
</feature>
<evidence type="ECO:0000256" key="1">
    <source>
        <dbReference type="SAM" id="MobiDB-lite"/>
    </source>
</evidence>
<evidence type="ECO:0000313" key="3">
    <source>
        <dbReference type="Proteomes" id="UP000824890"/>
    </source>
</evidence>
<sequence length="232" mass="26614">MDFMFELLHARDSIRSVIASLRWRLRPSPAEIRELPSMETMSSSTLAHSRLFAQQIPPDELYSAIVVLLLNTISRAATLNMTQRIVRKALRSFEENVMLLLTETGDDLKNEMDIGDALLVSELVEHFFKVNHPYFYLTYQGVLDAANAEAERTRYDGSQPSQSRRRRIIDVEDESDDDAMEDDYEPVKERVSANADGYLNKRKKQQVQAEGDNDKGMSSKAQQRKMHKGKEN</sequence>